<proteinExistence type="inferred from homology"/>
<evidence type="ECO:0000313" key="10">
    <source>
        <dbReference type="EMBL" id="ANE03256.1"/>
    </source>
</evidence>
<dbReference type="EMBL" id="CP015622">
    <property type="protein sequence ID" value="ANE03256.1"/>
    <property type="molecule type" value="Genomic_DNA"/>
</dbReference>
<keyword evidence="8" id="KW-0119">Carbohydrate metabolism</keyword>
<name>A0A172QRE4_9CORY</name>
<dbReference type="EC" id="5.1.3.2" evidence="4 8"/>
<accession>A0A172QRE4</accession>
<evidence type="ECO:0000256" key="4">
    <source>
        <dbReference type="ARBA" id="ARBA00013189"/>
    </source>
</evidence>
<dbReference type="CDD" id="cd05247">
    <property type="entry name" value="UDP_G4E_1_SDR_e"/>
    <property type="match status" value="1"/>
</dbReference>
<dbReference type="UniPathway" id="UPA00214"/>
<evidence type="ECO:0000256" key="3">
    <source>
        <dbReference type="ARBA" id="ARBA00007637"/>
    </source>
</evidence>
<dbReference type="Gene3D" id="3.40.50.720">
    <property type="entry name" value="NAD(P)-binding Rossmann-like Domain"/>
    <property type="match status" value="1"/>
</dbReference>
<evidence type="ECO:0000256" key="7">
    <source>
        <dbReference type="ARBA" id="ARBA00023235"/>
    </source>
</evidence>
<evidence type="ECO:0000256" key="5">
    <source>
        <dbReference type="ARBA" id="ARBA00018569"/>
    </source>
</evidence>
<dbReference type="KEGG" id="ccjz:ccrud_02865"/>
<keyword evidence="7 8" id="KW-0413">Isomerase</keyword>
<dbReference type="Pfam" id="PF16363">
    <property type="entry name" value="GDP_Man_Dehyd"/>
    <property type="match status" value="1"/>
</dbReference>
<feature type="domain" description="NAD(P)-binding" evidence="9">
    <location>
        <begin position="9"/>
        <end position="328"/>
    </location>
</feature>
<evidence type="ECO:0000256" key="6">
    <source>
        <dbReference type="ARBA" id="ARBA00023027"/>
    </source>
</evidence>
<dbReference type="PANTHER" id="PTHR43725:SF47">
    <property type="entry name" value="UDP-GLUCOSE 4-EPIMERASE"/>
    <property type="match status" value="1"/>
</dbReference>
<organism evidence="10 11">
    <name type="scientific">Corynebacterium crudilactis</name>
    <dbReference type="NCBI Taxonomy" id="1652495"/>
    <lineage>
        <taxon>Bacteria</taxon>
        <taxon>Bacillati</taxon>
        <taxon>Actinomycetota</taxon>
        <taxon>Actinomycetes</taxon>
        <taxon>Mycobacteriales</taxon>
        <taxon>Corynebacteriaceae</taxon>
        <taxon>Corynebacterium</taxon>
    </lineage>
</organism>
<dbReference type="NCBIfam" id="TIGR01179">
    <property type="entry name" value="galE"/>
    <property type="match status" value="1"/>
</dbReference>
<comment type="cofactor">
    <cofactor evidence="2 8">
        <name>NAD(+)</name>
        <dbReference type="ChEBI" id="CHEBI:57540"/>
    </cofactor>
</comment>
<dbReference type="Proteomes" id="UP000076929">
    <property type="component" value="Chromosome"/>
</dbReference>
<dbReference type="STRING" id="1652495.ccrud_02865"/>
<dbReference type="AlphaFoldDB" id="A0A172QRE4"/>
<dbReference type="GO" id="GO:0005829">
    <property type="term" value="C:cytosol"/>
    <property type="evidence" value="ECO:0007669"/>
    <property type="project" value="TreeGrafter"/>
</dbReference>
<comment type="subunit">
    <text evidence="8">Homodimer.</text>
</comment>
<reference evidence="10 11" key="1">
    <citation type="submission" date="2016-05" db="EMBL/GenBank/DDBJ databases">
        <title>Complete genome sequence of Corynebacterium crudilactis, a new Corynebacterium species isolated from raw cow's milk.</title>
        <authorList>
            <person name="Christian R."/>
            <person name="Zimmermann J."/>
            <person name="Lipski A."/>
            <person name="Kalinowski J."/>
        </authorList>
    </citation>
    <scope>NUCLEOTIDE SEQUENCE [LARGE SCALE GENOMIC DNA]</scope>
    <source>
        <strain evidence="10 11">JZ16</strain>
    </source>
</reference>
<protein>
    <recommendedName>
        <fullName evidence="5 8">UDP-glucose 4-epimerase</fullName>
        <ecNumber evidence="4 8">5.1.3.2</ecNumber>
    </recommendedName>
</protein>
<evidence type="ECO:0000313" key="11">
    <source>
        <dbReference type="Proteomes" id="UP000076929"/>
    </source>
</evidence>
<comment type="similarity">
    <text evidence="3 8">Belongs to the NAD(P)-dependent epimerase/dehydratase family.</text>
</comment>
<dbReference type="SUPFAM" id="SSF51735">
    <property type="entry name" value="NAD(P)-binding Rossmann-fold domains"/>
    <property type="match status" value="1"/>
</dbReference>
<evidence type="ECO:0000256" key="8">
    <source>
        <dbReference type="RuleBase" id="RU366046"/>
    </source>
</evidence>
<dbReference type="GO" id="GO:0006012">
    <property type="term" value="P:galactose metabolic process"/>
    <property type="evidence" value="ECO:0007669"/>
    <property type="project" value="UniProtKB-UniPathway"/>
</dbReference>
<comment type="pathway">
    <text evidence="8">Carbohydrate metabolism; galactose metabolism.</text>
</comment>
<dbReference type="InterPro" id="IPR036291">
    <property type="entry name" value="NAD(P)-bd_dom_sf"/>
</dbReference>
<evidence type="ECO:0000256" key="2">
    <source>
        <dbReference type="ARBA" id="ARBA00001911"/>
    </source>
</evidence>
<dbReference type="InterPro" id="IPR005886">
    <property type="entry name" value="UDP_G4E"/>
</dbReference>
<dbReference type="RefSeq" id="WP_066564593.1">
    <property type="nucleotide sequence ID" value="NZ_CP015622.1"/>
</dbReference>
<dbReference type="GO" id="GO:0003978">
    <property type="term" value="F:UDP-glucose 4-epimerase activity"/>
    <property type="evidence" value="ECO:0007669"/>
    <property type="project" value="UniProtKB-UniRule"/>
</dbReference>
<dbReference type="PANTHER" id="PTHR43725">
    <property type="entry name" value="UDP-GLUCOSE 4-EPIMERASE"/>
    <property type="match status" value="1"/>
</dbReference>
<dbReference type="InterPro" id="IPR016040">
    <property type="entry name" value="NAD(P)-bd_dom"/>
</dbReference>
<evidence type="ECO:0000256" key="1">
    <source>
        <dbReference type="ARBA" id="ARBA00000083"/>
    </source>
</evidence>
<comment type="catalytic activity">
    <reaction evidence="1 8">
        <text>UDP-alpha-D-glucose = UDP-alpha-D-galactose</text>
        <dbReference type="Rhea" id="RHEA:22168"/>
        <dbReference type="ChEBI" id="CHEBI:58885"/>
        <dbReference type="ChEBI" id="CHEBI:66914"/>
        <dbReference type="EC" id="5.1.3.2"/>
    </reaction>
</comment>
<dbReference type="Gene3D" id="3.90.25.10">
    <property type="entry name" value="UDP-galactose 4-epimerase, domain 1"/>
    <property type="match status" value="1"/>
</dbReference>
<keyword evidence="11" id="KW-1185">Reference proteome</keyword>
<gene>
    <name evidence="10" type="ORF">ccrud_02865</name>
</gene>
<dbReference type="OrthoDB" id="9801785at2"/>
<evidence type="ECO:0000259" key="9">
    <source>
        <dbReference type="Pfam" id="PF16363"/>
    </source>
</evidence>
<keyword evidence="6 8" id="KW-0520">NAD</keyword>
<sequence length="338" mass="36474">MGLVNGPVLVTGGTGFIGSHTVVELLHAGEQVVLIDDLSNSTTDVLSSIAAITGANKPPLEIGDIRDRQFLDSVIAQYKPRAAIHFAAKKAVGESVEQPTMYFNINIGGTATLLDALHDAGIRNIIFSSSCSVHGETTQSPLNEDSPTQPANPYAFTKLTGERMLSHLVEADDSWSAISLRYFNPIGAHPSGILGESGLGRPLNIMPWLLDVAAGRKESLDVYGDDWPTPDGTCIRDYLHVVDVARVHVRALEHFTSGQAKVFNVGTGVGTSVLELITTMEKASGQKIPYNTSARRAGDVSVLVADAQRVATEWGWVPEFNVFEMCSDAWRFDQKIQD</sequence>